<dbReference type="PANTHER" id="PTHR22640">
    <property type="entry name" value="STRUCTURAL MAINTENANCE OF CHROMOSOMES FLEXIBLE HINGE DOMAIN-CONTAINING PROTEIN 1"/>
    <property type="match status" value="1"/>
</dbReference>
<dbReference type="InterPro" id="IPR038892">
    <property type="entry name" value="SMCHD1"/>
</dbReference>
<evidence type="ECO:0000256" key="2">
    <source>
        <dbReference type="SAM" id="MobiDB-lite"/>
    </source>
</evidence>
<gene>
    <name evidence="8" type="ORF">MAR_030614</name>
</gene>
<reference evidence="8" key="1">
    <citation type="submission" date="2022-11" db="EMBL/GenBank/DDBJ databases">
        <title>Centuries of genome instability and evolution in soft-shell clam transmissible cancer (bioRxiv).</title>
        <authorList>
            <person name="Hart S.F.M."/>
            <person name="Yonemitsu M.A."/>
            <person name="Giersch R.M."/>
            <person name="Beal B.F."/>
            <person name="Arriagada G."/>
            <person name="Davis B.W."/>
            <person name="Ostrander E.A."/>
            <person name="Goff S.P."/>
            <person name="Metzger M.J."/>
        </authorList>
    </citation>
    <scope>NUCLEOTIDE SEQUENCE</scope>
    <source>
        <strain evidence="8">MELC-2E11</strain>
        <tissue evidence="8">Siphon/mantle</tissue>
    </source>
</reference>
<evidence type="ECO:0000313" key="9">
    <source>
        <dbReference type="Proteomes" id="UP001164746"/>
    </source>
</evidence>
<evidence type="ECO:0000313" key="8">
    <source>
        <dbReference type="EMBL" id="WAR16020.1"/>
    </source>
</evidence>
<evidence type="ECO:0000259" key="7">
    <source>
        <dbReference type="Pfam" id="PF26201"/>
    </source>
</evidence>
<feature type="domain" description="SMCHD1 Ig-like" evidence="3">
    <location>
        <begin position="12"/>
        <end position="114"/>
    </location>
</feature>
<sequence>MCMILPGPASILSVSPEEELSVVNGSAPIYRVQIQDVAGNPTILEGRQSIVCKLSGAPGLPSYSLDSLSINGGNLTGESIFLKKIKSNTKLTAKFDVQGSKTIKPVERKMVVVPSGKICDMKVCYPDPDTKKQITITNGMEIIIRAGETLEVLTYKLYDEGEREVDITEKVASKIKINWLAKLNKDILMKGQLPGIKATNSVLELKYCQVSVAESSGLELGFVLKTTAWEPHGLNCTLTGSNKISIGQPLAGELLVKIIDKFGNKIDMDGKGFVNELAAHISGEGLKKELCKITYDKQLMSAIIKGIVFEGGTIGKKELQIQWKSLKDYVRLEMVAGPPAKIKFLHYNPDEELVLYNESQFPKPIVVQLLDEGENPARVADIKMQLAKDTKLKPKAFISTSFVLSGPKLKISIQPDPTRPASLNVVYNTKLTLVVGQSLPEYTVTVVSEDGSPLTTAKCSHVSLKLWKSDGYDSNSLPSRTLSHNPETTKKSEAGVFHFRNIDTPEESGPYNIMFVFYDGKHQLFSSVIHTKIEPGVPVKLFALEELGTATISNSKNVNTRCIVRNLKLELRDKFNNHVTRGMNGCVNVQVSCPTDEKELPMLHGTSSKSRVLQFTLAGGSCTIQMVAIQENSPGKDGCQYELNCSVVWCDPIPVKTTLEPLYAKKQTEMAALTKERDSLVNAIKVYRSLFETSEQLIQELKISVKEMKSDENRYREELRRQKVEGVEKLLKEYNEKKLEESSRKRRLCGLQTIAANDPDVLGKAKEIYSMTSGRQQVLPLDSIFKKSLTEWNKPLPHVKYKPNWRPAGNPLVKYTNCPTILTREGDRIRSNGKFGGLMNKAPPVEKLRGAVFGAQLPEGYHKVCSVIDTLTRLHSALQTHNTAQEELDDQLAVIQAPEMQAKYEECREVEKQLKDLEKRIGMTSPHRTVTPSLLPKIPKRTPDREEENNRSVKRLRGSPASSDSNSVTSVTPSLLTPTRQSRRLAAQSPADEGRKKLKKS</sequence>
<keyword evidence="1" id="KW-0175">Coiled coil</keyword>
<dbReference type="InterPro" id="IPR058617">
    <property type="entry name" value="Ig_SMCHD1_7th"/>
</dbReference>
<evidence type="ECO:0000256" key="1">
    <source>
        <dbReference type="SAM" id="Coils"/>
    </source>
</evidence>
<organism evidence="8 9">
    <name type="scientific">Mya arenaria</name>
    <name type="common">Soft-shell clam</name>
    <dbReference type="NCBI Taxonomy" id="6604"/>
    <lineage>
        <taxon>Eukaryota</taxon>
        <taxon>Metazoa</taxon>
        <taxon>Spiralia</taxon>
        <taxon>Lophotrochozoa</taxon>
        <taxon>Mollusca</taxon>
        <taxon>Bivalvia</taxon>
        <taxon>Autobranchia</taxon>
        <taxon>Heteroconchia</taxon>
        <taxon>Euheterodonta</taxon>
        <taxon>Imparidentia</taxon>
        <taxon>Neoheterodontei</taxon>
        <taxon>Myida</taxon>
        <taxon>Myoidea</taxon>
        <taxon>Myidae</taxon>
        <taxon>Mya</taxon>
    </lineage>
</organism>
<protein>
    <submittedName>
        <fullName evidence="8">SMHD1-like protein</fullName>
    </submittedName>
</protein>
<feature type="compositionally biased region" description="Basic and acidic residues" evidence="2">
    <location>
        <begin position="941"/>
        <end position="951"/>
    </location>
</feature>
<feature type="coiled-coil region" evidence="1">
    <location>
        <begin position="663"/>
        <end position="725"/>
    </location>
</feature>
<dbReference type="InterPro" id="IPR058616">
    <property type="entry name" value="Ig_SMCHD1_8th"/>
</dbReference>
<feature type="domain" description="SMCHD1 Ig-like" evidence="7">
    <location>
        <begin position="420"/>
        <end position="518"/>
    </location>
</feature>
<dbReference type="Pfam" id="PF26201">
    <property type="entry name" value="Ig_SMCHD1_7th"/>
    <property type="match status" value="1"/>
</dbReference>
<dbReference type="Pfam" id="PF26199">
    <property type="entry name" value="Ig_SMCHD1_8th"/>
    <property type="match status" value="1"/>
</dbReference>
<dbReference type="InterPro" id="IPR058614">
    <property type="entry name" value="Ig_SMCHD1_5th"/>
</dbReference>
<name>A0ABY7F1G3_MYAAR</name>
<accession>A0ABY7F1G3</accession>
<feature type="region of interest" description="Disordered" evidence="2">
    <location>
        <begin position="918"/>
        <end position="1001"/>
    </location>
</feature>
<dbReference type="InterPro" id="IPR058615">
    <property type="entry name" value="Ig_SMCHD1_6th"/>
</dbReference>
<evidence type="ECO:0000259" key="5">
    <source>
        <dbReference type="Pfam" id="PF26198"/>
    </source>
</evidence>
<feature type="compositionally biased region" description="Polar residues" evidence="2">
    <location>
        <begin position="960"/>
        <end position="980"/>
    </location>
</feature>
<proteinExistence type="predicted"/>
<dbReference type="Pfam" id="PF26197">
    <property type="entry name" value="Ig_SMCHD1_5th"/>
    <property type="match status" value="1"/>
</dbReference>
<evidence type="ECO:0000259" key="4">
    <source>
        <dbReference type="Pfam" id="PF26197"/>
    </source>
</evidence>
<feature type="domain" description="SMCHD1 Ig-like" evidence="4">
    <location>
        <begin position="130"/>
        <end position="225"/>
    </location>
</feature>
<dbReference type="Proteomes" id="UP001164746">
    <property type="component" value="Chromosome 10"/>
</dbReference>
<dbReference type="Pfam" id="PF26198">
    <property type="entry name" value="Ig_SMCHD1_6th"/>
    <property type="match status" value="1"/>
</dbReference>
<feature type="domain" description="SMCHD1 Ig-like" evidence="5">
    <location>
        <begin position="337"/>
        <end position="396"/>
    </location>
</feature>
<dbReference type="InterPro" id="IPR058613">
    <property type="entry name" value="Ig_SMCHD1_4th"/>
</dbReference>
<evidence type="ECO:0000259" key="6">
    <source>
        <dbReference type="Pfam" id="PF26199"/>
    </source>
</evidence>
<dbReference type="Pfam" id="PF26196">
    <property type="entry name" value="Ig_SMCHD1_4th"/>
    <property type="match status" value="1"/>
</dbReference>
<dbReference type="PANTHER" id="PTHR22640:SF2">
    <property type="entry name" value="STRUCTURAL MAINTENANCE OF CHROMOSOMES FLEXIBLE HINGE DOMAIN-CONTAINING PROTEIN 1"/>
    <property type="match status" value="1"/>
</dbReference>
<feature type="domain" description="SMCHD1 Ig-like" evidence="6">
    <location>
        <begin position="545"/>
        <end position="648"/>
    </location>
</feature>
<keyword evidence="9" id="KW-1185">Reference proteome</keyword>
<evidence type="ECO:0000259" key="3">
    <source>
        <dbReference type="Pfam" id="PF26196"/>
    </source>
</evidence>
<dbReference type="EMBL" id="CP111021">
    <property type="protein sequence ID" value="WAR16020.1"/>
    <property type="molecule type" value="Genomic_DNA"/>
</dbReference>